<protein>
    <submittedName>
        <fullName evidence="1">Neutral metalloprotease</fullName>
        <ecNumber evidence="1">3.4.24.-</ecNumber>
    </submittedName>
</protein>
<proteinExistence type="predicted"/>
<keyword evidence="1" id="KW-0378">Hydrolase</keyword>
<organism evidence="1 2">
    <name type="scientific">Candidatus Scalindua rubra</name>
    <dbReference type="NCBI Taxonomy" id="1872076"/>
    <lineage>
        <taxon>Bacteria</taxon>
        <taxon>Pseudomonadati</taxon>
        <taxon>Planctomycetota</taxon>
        <taxon>Candidatus Brocadiia</taxon>
        <taxon>Candidatus Brocadiales</taxon>
        <taxon>Candidatus Scalinduaceae</taxon>
        <taxon>Candidatus Scalindua</taxon>
    </lineage>
</organism>
<dbReference type="EC" id="3.4.24.-" evidence="1"/>
<keyword evidence="1" id="KW-0482">Metalloprotease</keyword>
<comment type="caution">
    <text evidence="1">The sequence shown here is derived from an EMBL/GenBank/DDBJ whole genome shotgun (WGS) entry which is preliminary data.</text>
</comment>
<gene>
    <name evidence="1" type="primary">shpI</name>
    <name evidence="1" type="ORF">SCARUB_03817</name>
</gene>
<name>A0A1E3X685_9BACT</name>
<reference evidence="1 2" key="1">
    <citation type="submission" date="2016-07" db="EMBL/GenBank/DDBJ databases">
        <title>Draft genome of Scalindua rubra, obtained from a brine-seawater interface in the Red Sea, sheds light on salt adaptation in anammox bacteria.</title>
        <authorList>
            <person name="Speth D.R."/>
            <person name="Lagkouvardos I."/>
            <person name="Wang Y."/>
            <person name="Qian P.-Y."/>
            <person name="Dutilh B.E."/>
            <person name="Jetten M.S."/>
        </authorList>
    </citation>
    <scope>NUCLEOTIDE SEQUENCE [LARGE SCALE GENOMIC DNA]</scope>
    <source>
        <strain evidence="1">BSI-1</strain>
    </source>
</reference>
<dbReference type="EMBL" id="MAYW01000147">
    <property type="protein sequence ID" value="ODS31069.1"/>
    <property type="molecule type" value="Genomic_DNA"/>
</dbReference>
<dbReference type="GO" id="GO:0008237">
    <property type="term" value="F:metallopeptidase activity"/>
    <property type="evidence" value="ECO:0007669"/>
    <property type="project" value="UniProtKB-KW"/>
</dbReference>
<evidence type="ECO:0000313" key="2">
    <source>
        <dbReference type="Proteomes" id="UP000094056"/>
    </source>
</evidence>
<keyword evidence="1" id="KW-0645">Protease</keyword>
<accession>A0A1E3X685</accession>
<evidence type="ECO:0000313" key="1">
    <source>
        <dbReference type="EMBL" id="ODS31069.1"/>
    </source>
</evidence>
<dbReference type="GO" id="GO:0006508">
    <property type="term" value="P:proteolysis"/>
    <property type="evidence" value="ECO:0007669"/>
    <property type="project" value="UniProtKB-KW"/>
</dbReference>
<dbReference type="Proteomes" id="UP000094056">
    <property type="component" value="Unassembled WGS sequence"/>
</dbReference>
<dbReference type="AlphaFoldDB" id="A0A1E3X685"/>
<sequence>MFLPIRSETKKEFWTWNLNVMPPEDTKIQATCRGIGKNVYVFVSNDVWMVSVFQKDIERIINAFDFSTPETSIDKNKGIYEIITKVFGSPPDVDNDHRIYFLISQLGAYHGHHFDGFFRFIDEIEGKYSNHAEILYLDCDNASDDYHLGIIAHEFQHLIHWQYDRDETAWLNESLSEVAMILCGYYTDKKQVAKYLNNTDSPLISKGHQAINYGACLLWGTYIYERLGIEFLGNLVCEKENGIKGFQKALINTNIEDDFSRIFGEWLVTNYINTDLAKDKNYKYKSISLPTTPAIKHFFSLPIRDTGKVVGYAVNYLKFSIERTKSKKLRITFKSDSLNDFLIKIIRIDNDDLSNSQIEDVILSEPIKIFDVNDVGVNYREIILVVSVLKVTKEPIPYSFSASLIP</sequence>